<comment type="domain">
    <text evidence="2">A Gly-cisPro motif from one monomer fits into the active site of the other monomer to allow specific chiral rejection of L-amino acids.</text>
</comment>
<evidence type="ECO:0000313" key="3">
    <source>
        <dbReference type="EMBL" id="MFC5476511.1"/>
    </source>
</evidence>
<organism evidence="3 4">
    <name type="scientific">Paraherbaspirillum soli</name>
    <dbReference type="NCBI Taxonomy" id="631222"/>
    <lineage>
        <taxon>Bacteria</taxon>
        <taxon>Pseudomonadati</taxon>
        <taxon>Pseudomonadota</taxon>
        <taxon>Betaproteobacteria</taxon>
        <taxon>Burkholderiales</taxon>
        <taxon>Oxalobacteraceae</taxon>
        <taxon>Paraherbaspirillum</taxon>
    </lineage>
</organism>
<comment type="function">
    <text evidence="2">An aminoacyl-tRNA editing enzyme that deacylates mischarged D-aminoacyl-tRNAs. Also deacylates mischarged glycyl-tRNA(Ala), protecting cells against glycine mischarging by AlaRS. Acts via tRNA-based rather than protein-based catalysis; rejects L-amino acids rather than detecting D-amino acids in the active site. By recycling D-aminoacyl-tRNA to D-amino acids and free tRNA molecules, this enzyme counteracts the toxicity associated with the formation of D-aminoacyl-tRNA entities in vivo and helps enforce protein L-homochirality.</text>
</comment>
<keyword evidence="2 3" id="KW-0378">Hydrolase</keyword>
<keyword evidence="2" id="KW-0694">RNA-binding</keyword>
<dbReference type="GO" id="GO:0051499">
    <property type="term" value="F:D-aminoacyl-tRNA deacylase activity"/>
    <property type="evidence" value="ECO:0007669"/>
    <property type="project" value="UniProtKB-EC"/>
</dbReference>
<comment type="similarity">
    <text evidence="1 2">Belongs to the DTD family.</text>
</comment>
<dbReference type="Pfam" id="PF02580">
    <property type="entry name" value="Tyr_Deacylase"/>
    <property type="match status" value="1"/>
</dbReference>
<dbReference type="RefSeq" id="WP_379000775.1">
    <property type="nucleotide sequence ID" value="NZ_JBHSMT010000031.1"/>
</dbReference>
<evidence type="ECO:0000313" key="4">
    <source>
        <dbReference type="Proteomes" id="UP001596045"/>
    </source>
</evidence>
<comment type="subcellular location">
    <subcellularLocation>
        <location evidence="2">Cytoplasm</location>
    </subcellularLocation>
</comment>
<dbReference type="SUPFAM" id="SSF69500">
    <property type="entry name" value="DTD-like"/>
    <property type="match status" value="1"/>
</dbReference>
<dbReference type="Proteomes" id="UP001596045">
    <property type="component" value="Unassembled WGS sequence"/>
</dbReference>
<dbReference type="HAMAP" id="MF_00518">
    <property type="entry name" value="Deacylase_Dtd"/>
    <property type="match status" value="1"/>
</dbReference>
<gene>
    <name evidence="2 3" type="primary">dtd</name>
    <name evidence="3" type="ORF">ACFPM8_21305</name>
</gene>
<dbReference type="EC" id="3.1.1.96" evidence="2"/>
<evidence type="ECO:0000256" key="1">
    <source>
        <dbReference type="ARBA" id="ARBA00009673"/>
    </source>
</evidence>
<proteinExistence type="inferred from homology"/>
<sequence>MIALLQRVSHASVVVEGATVGAIDAGLMVLLCAERGDREREADALLAKLLGYRVFADDAGKMNRSLVDVGGGLLLVPQFTLAADTCSGTRPSFTPAAAPEDGRRLFDYFAGQATAKYPQVATGRFGADMKVSLTNDGPVTFWLQVKPPAVSSQ</sequence>
<name>A0ABW0MHX4_9BURK</name>
<evidence type="ECO:0000256" key="2">
    <source>
        <dbReference type="HAMAP-Rule" id="MF_00518"/>
    </source>
</evidence>
<comment type="subunit">
    <text evidence="2">Homodimer.</text>
</comment>
<dbReference type="NCBIfam" id="TIGR00256">
    <property type="entry name" value="D-aminoacyl-tRNA deacylase"/>
    <property type="match status" value="1"/>
</dbReference>
<comment type="catalytic activity">
    <reaction evidence="2">
        <text>a D-aminoacyl-tRNA + H2O = a tRNA + a D-alpha-amino acid + H(+)</text>
        <dbReference type="Rhea" id="RHEA:13953"/>
        <dbReference type="Rhea" id="RHEA-COMP:10123"/>
        <dbReference type="Rhea" id="RHEA-COMP:10124"/>
        <dbReference type="ChEBI" id="CHEBI:15377"/>
        <dbReference type="ChEBI" id="CHEBI:15378"/>
        <dbReference type="ChEBI" id="CHEBI:59871"/>
        <dbReference type="ChEBI" id="CHEBI:78442"/>
        <dbReference type="ChEBI" id="CHEBI:79333"/>
        <dbReference type="EC" id="3.1.1.96"/>
    </reaction>
</comment>
<dbReference type="PANTHER" id="PTHR10472">
    <property type="entry name" value="D-TYROSYL-TRNA TYR DEACYLASE"/>
    <property type="match status" value="1"/>
</dbReference>
<dbReference type="InterPro" id="IPR023509">
    <property type="entry name" value="DTD-like_sf"/>
</dbReference>
<comment type="caution">
    <text evidence="3">The sequence shown here is derived from an EMBL/GenBank/DDBJ whole genome shotgun (WGS) entry which is preliminary data.</text>
</comment>
<dbReference type="InterPro" id="IPR003732">
    <property type="entry name" value="Daa-tRNA_deacyls_DTD"/>
</dbReference>
<comment type="catalytic activity">
    <reaction evidence="2">
        <text>glycyl-tRNA(Ala) + H2O = tRNA(Ala) + glycine + H(+)</text>
        <dbReference type="Rhea" id="RHEA:53744"/>
        <dbReference type="Rhea" id="RHEA-COMP:9657"/>
        <dbReference type="Rhea" id="RHEA-COMP:13640"/>
        <dbReference type="ChEBI" id="CHEBI:15377"/>
        <dbReference type="ChEBI" id="CHEBI:15378"/>
        <dbReference type="ChEBI" id="CHEBI:57305"/>
        <dbReference type="ChEBI" id="CHEBI:78442"/>
        <dbReference type="ChEBI" id="CHEBI:78522"/>
    </reaction>
</comment>
<dbReference type="PANTHER" id="PTHR10472:SF5">
    <property type="entry name" value="D-AMINOACYL-TRNA DEACYLASE 1"/>
    <property type="match status" value="1"/>
</dbReference>
<accession>A0ABW0MHX4</accession>
<dbReference type="Gene3D" id="3.50.80.10">
    <property type="entry name" value="D-tyrosyl-tRNA(Tyr) deacylase"/>
    <property type="match status" value="1"/>
</dbReference>
<feature type="short sequence motif" description="Gly-cisPro motif, important for rejection of L-amino acids" evidence="2">
    <location>
        <begin position="137"/>
        <end position="138"/>
    </location>
</feature>
<keyword evidence="2" id="KW-0963">Cytoplasm</keyword>
<dbReference type="EC" id="3.1.1.-" evidence="2"/>
<protein>
    <recommendedName>
        <fullName evidence="2">D-aminoacyl-tRNA deacylase</fullName>
        <shortName evidence="2">DTD</shortName>
        <ecNumber evidence="2">3.1.1.96</ecNumber>
    </recommendedName>
    <alternativeName>
        <fullName evidence="2">Gly-tRNA(Ala) deacylase</fullName>
        <ecNumber evidence="2">3.1.1.-</ecNumber>
    </alternativeName>
</protein>
<keyword evidence="2" id="KW-0820">tRNA-binding</keyword>
<dbReference type="EMBL" id="JBHSMT010000031">
    <property type="protein sequence ID" value="MFC5476511.1"/>
    <property type="molecule type" value="Genomic_DNA"/>
</dbReference>
<reference evidence="4" key="1">
    <citation type="journal article" date="2019" name="Int. J. Syst. Evol. Microbiol.">
        <title>The Global Catalogue of Microorganisms (GCM) 10K type strain sequencing project: providing services to taxonomists for standard genome sequencing and annotation.</title>
        <authorList>
            <consortium name="The Broad Institute Genomics Platform"/>
            <consortium name="The Broad Institute Genome Sequencing Center for Infectious Disease"/>
            <person name="Wu L."/>
            <person name="Ma J."/>
        </authorList>
    </citation>
    <scope>NUCLEOTIDE SEQUENCE [LARGE SCALE GENOMIC DNA]</scope>
    <source>
        <strain evidence="4">JCM 17066</strain>
    </source>
</reference>
<keyword evidence="4" id="KW-1185">Reference proteome</keyword>